<dbReference type="Pfam" id="PF17761">
    <property type="entry name" value="DUF1016_N"/>
    <property type="match status" value="1"/>
</dbReference>
<evidence type="ECO:0000313" key="3">
    <source>
        <dbReference type="EMBL" id="KKB55107.1"/>
    </source>
</evidence>
<comment type="caution">
    <text evidence="3">The sequence shown here is derived from an EMBL/GenBank/DDBJ whole genome shotgun (WGS) entry which is preliminary data.</text>
</comment>
<protein>
    <recommendedName>
        <fullName evidence="5">DUF1016 domain-containing protein</fullName>
    </recommendedName>
</protein>
<dbReference type="InterPro" id="IPR011856">
    <property type="entry name" value="tRNA_endonuc-like_dom_sf"/>
</dbReference>
<evidence type="ECO:0000313" key="4">
    <source>
        <dbReference type="Proteomes" id="UP000033035"/>
    </source>
</evidence>
<dbReference type="EMBL" id="AQHW01000015">
    <property type="protein sequence ID" value="KKB55107.1"/>
    <property type="molecule type" value="Genomic_DNA"/>
</dbReference>
<dbReference type="HOGENOM" id="CLU_046640_0_1_10"/>
<keyword evidence="4" id="KW-1185">Reference proteome</keyword>
<evidence type="ECO:0008006" key="5">
    <source>
        <dbReference type="Google" id="ProtNLM"/>
    </source>
</evidence>
<evidence type="ECO:0000259" key="1">
    <source>
        <dbReference type="Pfam" id="PF06250"/>
    </source>
</evidence>
<proteinExistence type="predicted"/>
<name>A0A0F5JCE4_9BACT</name>
<dbReference type="STRING" id="1203610.HMPREF1536_02561"/>
<reference evidence="3 4" key="1">
    <citation type="submission" date="2013-04" db="EMBL/GenBank/DDBJ databases">
        <title>The Genome Sequence of Parabacteroides gordonii DSM 23371.</title>
        <authorList>
            <consortium name="The Broad Institute Genomics Platform"/>
            <person name="Earl A."/>
            <person name="Ward D."/>
            <person name="Feldgarden M."/>
            <person name="Gevers D."/>
            <person name="Martens E."/>
            <person name="Sakamoto M."/>
            <person name="Benno Y."/>
            <person name="Suzuki N."/>
            <person name="Matsunaga N."/>
            <person name="Koshihara K."/>
            <person name="Seki M."/>
            <person name="Komiya H."/>
            <person name="Walker B."/>
            <person name="Young S."/>
            <person name="Zeng Q."/>
            <person name="Gargeya S."/>
            <person name="Fitzgerald M."/>
            <person name="Haas B."/>
            <person name="Abouelleil A."/>
            <person name="Allen A.W."/>
            <person name="Alvarado L."/>
            <person name="Arachchi H.M."/>
            <person name="Berlin A.M."/>
            <person name="Chapman S.B."/>
            <person name="Gainer-Dewar J."/>
            <person name="Goldberg J."/>
            <person name="Griggs A."/>
            <person name="Gujja S."/>
            <person name="Hansen M."/>
            <person name="Howarth C."/>
            <person name="Imamovic A."/>
            <person name="Ireland A."/>
            <person name="Larimer J."/>
            <person name="McCowan C."/>
            <person name="Murphy C."/>
            <person name="Pearson M."/>
            <person name="Poon T.W."/>
            <person name="Priest M."/>
            <person name="Roberts A."/>
            <person name="Saif S."/>
            <person name="Shea T."/>
            <person name="Sisk P."/>
            <person name="Sykes S."/>
            <person name="Wortman J."/>
            <person name="Nusbaum C."/>
            <person name="Birren B."/>
        </authorList>
    </citation>
    <scope>NUCLEOTIDE SEQUENCE [LARGE SCALE GENOMIC DNA]</scope>
    <source>
        <strain evidence="3 4">MS-1</strain>
    </source>
</reference>
<dbReference type="Proteomes" id="UP000033035">
    <property type="component" value="Unassembled WGS sequence"/>
</dbReference>
<dbReference type="InterPro" id="IPR009362">
    <property type="entry name" value="YhcG_C"/>
</dbReference>
<dbReference type="GO" id="GO:0003676">
    <property type="term" value="F:nucleic acid binding"/>
    <property type="evidence" value="ECO:0007669"/>
    <property type="project" value="InterPro"/>
</dbReference>
<feature type="domain" description="YhcG PDDEXK nuclease" evidence="1">
    <location>
        <begin position="188"/>
        <end position="342"/>
    </location>
</feature>
<sequence length="353" mass="41277">MNTILKSDLEYKQWLIDLKYRIRNSQIKAALKVNTELIILYWDLGKEIVSKQEQSQWGDGLIKQLSSDLQQEFPDMKGFSISNIKYIKQWYLFYYKHITIGQQVVGQLENTLNIQDLVSQIPWGHNLRIIAQCQSIEEALFYIHKTIEYGWSRSMLDTHIKQQEFQRTRHSISNFSRLLPTIQSDLAQQLLKDPYNFDFLTLTNNYKERELENALTDNITKFLIELGAGFAYVGRQVPLKVGDKEFYLDLLFYHLKLRCYIVVELKATDFMPEYTGKLSFYLTAVNDLLKYPTDNPTIGLLICKNKDSFIAEYSLKGINQPIGVSEYELTRLFPDNFKGSLPSIEEIEAELKE</sequence>
<dbReference type="PATRIC" id="fig|1203610.3.peg.2630"/>
<dbReference type="PANTHER" id="PTHR30547:SF0">
    <property type="entry name" value="BLR8175 PROTEIN"/>
    <property type="match status" value="1"/>
</dbReference>
<dbReference type="AlphaFoldDB" id="A0A0F5JCE4"/>
<organism evidence="3 4">
    <name type="scientific">Parabacteroides gordonii MS-1 = DSM 23371</name>
    <dbReference type="NCBI Taxonomy" id="1203610"/>
    <lineage>
        <taxon>Bacteria</taxon>
        <taxon>Pseudomonadati</taxon>
        <taxon>Bacteroidota</taxon>
        <taxon>Bacteroidia</taxon>
        <taxon>Bacteroidales</taxon>
        <taxon>Tannerellaceae</taxon>
        <taxon>Parabacteroides</taxon>
    </lineage>
</organism>
<evidence type="ECO:0000259" key="2">
    <source>
        <dbReference type="Pfam" id="PF17761"/>
    </source>
</evidence>
<gene>
    <name evidence="3" type="ORF">HMPREF1536_02561</name>
</gene>
<feature type="domain" description="YhcG N-terminal" evidence="2">
    <location>
        <begin position="18"/>
        <end position="167"/>
    </location>
</feature>
<dbReference type="PANTHER" id="PTHR30547">
    <property type="entry name" value="UNCHARACTERIZED PROTEIN YHCG-RELATED"/>
    <property type="match status" value="1"/>
</dbReference>
<dbReference type="InterPro" id="IPR041527">
    <property type="entry name" value="YhcG_N"/>
</dbReference>
<dbReference type="Gene3D" id="3.40.1350.10">
    <property type="match status" value="1"/>
</dbReference>
<dbReference type="InterPro" id="IPR053148">
    <property type="entry name" value="PD-DEXK-like_domain"/>
</dbReference>
<dbReference type="Pfam" id="PF06250">
    <property type="entry name" value="YhcG_C"/>
    <property type="match status" value="1"/>
</dbReference>
<accession>A0A0F5JCE4</accession>
<dbReference type="RefSeq" id="WP_028729850.1">
    <property type="nucleotide sequence ID" value="NZ_KE386764.1"/>
</dbReference>